<dbReference type="InterPro" id="IPR001296">
    <property type="entry name" value="Glyco_trans_1"/>
</dbReference>
<keyword evidence="3 7" id="KW-0808">Transferase</keyword>
<dbReference type="Gene3D" id="3.40.50.2000">
    <property type="entry name" value="Glycogen Phosphorylase B"/>
    <property type="match status" value="2"/>
</dbReference>
<dbReference type="Proteomes" id="UP001056455">
    <property type="component" value="Chromosome"/>
</dbReference>
<organism evidence="7 8">
    <name type="scientific">Ornithinimicrobium faecis</name>
    <dbReference type="NCBI Taxonomy" id="2934158"/>
    <lineage>
        <taxon>Bacteria</taxon>
        <taxon>Bacillati</taxon>
        <taxon>Actinomycetota</taxon>
        <taxon>Actinomycetes</taxon>
        <taxon>Micrococcales</taxon>
        <taxon>Ornithinimicrobiaceae</taxon>
        <taxon>Ornithinimicrobium</taxon>
    </lineage>
</organism>
<evidence type="ECO:0000313" key="7">
    <source>
        <dbReference type="EMBL" id="USQ78441.1"/>
    </source>
</evidence>
<evidence type="ECO:0000256" key="4">
    <source>
        <dbReference type="SAM" id="MobiDB-lite"/>
    </source>
</evidence>
<evidence type="ECO:0000259" key="6">
    <source>
        <dbReference type="Pfam" id="PF13579"/>
    </source>
</evidence>
<dbReference type="Pfam" id="PF00534">
    <property type="entry name" value="Glycos_transf_1"/>
    <property type="match status" value="1"/>
</dbReference>
<keyword evidence="2 7" id="KW-0328">Glycosyltransferase</keyword>
<dbReference type="GO" id="GO:0016757">
    <property type="term" value="F:glycosyltransferase activity"/>
    <property type="evidence" value="ECO:0007669"/>
    <property type="project" value="UniProtKB-KW"/>
</dbReference>
<gene>
    <name evidence="7" type="ORF">NF556_12400</name>
</gene>
<protein>
    <recommendedName>
        <fullName evidence="1">D-inositol 3-phosphate glycosyltransferase</fullName>
    </recommendedName>
</protein>
<evidence type="ECO:0000259" key="5">
    <source>
        <dbReference type="Pfam" id="PF00534"/>
    </source>
</evidence>
<dbReference type="SUPFAM" id="SSF53756">
    <property type="entry name" value="UDP-Glycosyltransferase/glycogen phosphorylase"/>
    <property type="match status" value="1"/>
</dbReference>
<dbReference type="InterPro" id="IPR028098">
    <property type="entry name" value="Glyco_trans_4-like_N"/>
</dbReference>
<dbReference type="EMBL" id="CP099489">
    <property type="protein sequence ID" value="USQ78441.1"/>
    <property type="molecule type" value="Genomic_DNA"/>
</dbReference>
<dbReference type="PANTHER" id="PTHR45947">
    <property type="entry name" value="SULFOQUINOVOSYL TRANSFERASE SQD2"/>
    <property type="match status" value="1"/>
</dbReference>
<evidence type="ECO:0000256" key="2">
    <source>
        <dbReference type="ARBA" id="ARBA00022676"/>
    </source>
</evidence>
<keyword evidence="8" id="KW-1185">Reference proteome</keyword>
<accession>A0ABY4YPF2</accession>
<dbReference type="PANTHER" id="PTHR45947:SF3">
    <property type="entry name" value="SULFOQUINOVOSYL TRANSFERASE SQD2"/>
    <property type="match status" value="1"/>
</dbReference>
<proteinExistence type="predicted"/>
<dbReference type="RefSeq" id="WP_252591239.1">
    <property type="nucleotide sequence ID" value="NZ_CP099489.1"/>
</dbReference>
<evidence type="ECO:0000256" key="1">
    <source>
        <dbReference type="ARBA" id="ARBA00021292"/>
    </source>
</evidence>
<evidence type="ECO:0000256" key="3">
    <source>
        <dbReference type="ARBA" id="ARBA00022679"/>
    </source>
</evidence>
<sequence>MHILRVANFVSPTSGGIKTALRHWGEVYQERGHQVSLIIPASSKDEPPVTQESQGTVHRVPATPIPGKGYSLMWNRARLSALMDSINPDSLEVSDRSTTRWMGRWAGRRDIGSIMISHENMTGIMVRRTPVPDVPAVWLADFINNRSAHDYDAIVCPSRFAAEEFRRLGIPARVVELGVDLEVFHPDDSHERLTPAGGSRADDDALHIIHCGRLAPEKNPQLSIETVRHLVRRGIKTHLTVLGHGPLRDELIENSQDLPVTFHSYINGRAELAAVMRRADVAIAPGPLETFGLAALEALACGVPTVCPDEGALAEVVRDGGLAAPSDPAKFADAVLELRTRPDARRLAREQAETFNWGRSSDEMLEIHDELAVLHSRR</sequence>
<name>A0ABY4YPF2_9MICO</name>
<feature type="region of interest" description="Disordered" evidence="4">
    <location>
        <begin position="43"/>
        <end position="62"/>
    </location>
</feature>
<feature type="domain" description="Glycosyl transferase family 1" evidence="5">
    <location>
        <begin position="201"/>
        <end position="353"/>
    </location>
</feature>
<dbReference type="InterPro" id="IPR050194">
    <property type="entry name" value="Glycosyltransferase_grp1"/>
</dbReference>
<evidence type="ECO:0000313" key="8">
    <source>
        <dbReference type="Proteomes" id="UP001056455"/>
    </source>
</evidence>
<dbReference type="Pfam" id="PF13579">
    <property type="entry name" value="Glyco_trans_4_4"/>
    <property type="match status" value="1"/>
</dbReference>
<reference evidence="7" key="1">
    <citation type="submission" date="2022-06" db="EMBL/GenBank/DDBJ databases">
        <title>Ornithinimicrobium HY1793.</title>
        <authorList>
            <person name="Huang Y."/>
        </authorList>
    </citation>
    <scope>NUCLEOTIDE SEQUENCE</scope>
    <source>
        <strain evidence="7">HY1793</strain>
    </source>
</reference>
<feature type="domain" description="Glycosyltransferase subfamily 4-like N-terminal" evidence="6">
    <location>
        <begin position="15"/>
        <end position="175"/>
    </location>
</feature>